<proteinExistence type="predicted"/>
<evidence type="ECO:0000313" key="1">
    <source>
        <dbReference type="EMBL" id="OAX34024.1"/>
    </source>
</evidence>
<gene>
    <name evidence="1" type="ORF">K503DRAFT_474999</name>
</gene>
<reference evidence="1 2" key="1">
    <citation type="submission" date="2016-06" db="EMBL/GenBank/DDBJ databases">
        <title>Comparative genomics of the ectomycorrhizal sister species Rhizopogon vinicolor and Rhizopogon vesiculosus (Basidiomycota: Boletales) reveals a divergence of the mating type B locus.</title>
        <authorList>
            <consortium name="DOE Joint Genome Institute"/>
            <person name="Mujic A.B."/>
            <person name="Kuo A."/>
            <person name="Tritt A."/>
            <person name="Lipzen A."/>
            <person name="Chen C."/>
            <person name="Johnson J."/>
            <person name="Sharma A."/>
            <person name="Barry K."/>
            <person name="Grigoriev I.V."/>
            <person name="Spatafora J.W."/>
        </authorList>
    </citation>
    <scope>NUCLEOTIDE SEQUENCE [LARGE SCALE GENOMIC DNA]</scope>
    <source>
        <strain evidence="1 2">AM-OR11-026</strain>
    </source>
</reference>
<dbReference type="InParanoid" id="A0A1B7MN36"/>
<dbReference type="Proteomes" id="UP000092154">
    <property type="component" value="Unassembled WGS sequence"/>
</dbReference>
<organism evidence="1 2">
    <name type="scientific">Rhizopogon vinicolor AM-OR11-026</name>
    <dbReference type="NCBI Taxonomy" id="1314800"/>
    <lineage>
        <taxon>Eukaryota</taxon>
        <taxon>Fungi</taxon>
        <taxon>Dikarya</taxon>
        <taxon>Basidiomycota</taxon>
        <taxon>Agaricomycotina</taxon>
        <taxon>Agaricomycetes</taxon>
        <taxon>Agaricomycetidae</taxon>
        <taxon>Boletales</taxon>
        <taxon>Suillineae</taxon>
        <taxon>Rhizopogonaceae</taxon>
        <taxon>Rhizopogon</taxon>
    </lineage>
</organism>
<evidence type="ECO:0000313" key="2">
    <source>
        <dbReference type="Proteomes" id="UP000092154"/>
    </source>
</evidence>
<dbReference type="OrthoDB" id="2449121at2759"/>
<dbReference type="EMBL" id="KV448670">
    <property type="protein sequence ID" value="OAX34024.1"/>
    <property type="molecule type" value="Genomic_DNA"/>
</dbReference>
<dbReference type="AlphaFoldDB" id="A0A1B7MN36"/>
<sequence length="121" mass="13815">MLPTAATNVYWRCSLTSKSGNHSCKRSLKGQVTSACCFQNSTASLTLSSFFWGQVKKYLWDHRDCTFETLKESIPRALGSVELRSICLWENQTHRWIDAFRTPSRDKRCSAEASAVQFNKI</sequence>
<keyword evidence="2" id="KW-1185">Reference proteome</keyword>
<protein>
    <submittedName>
        <fullName evidence="1">Uncharacterized protein</fullName>
    </submittedName>
</protein>
<accession>A0A1B7MN36</accession>
<name>A0A1B7MN36_9AGAM</name>